<dbReference type="Proteomes" id="UP000666240">
    <property type="component" value="Unassembled WGS sequence"/>
</dbReference>
<keyword evidence="3" id="KW-0732">Signal</keyword>
<gene>
    <name evidence="4" type="ORF">J5Y06_13900</name>
</gene>
<evidence type="ECO:0000256" key="1">
    <source>
        <dbReference type="SAM" id="Coils"/>
    </source>
</evidence>
<evidence type="ECO:0000313" key="5">
    <source>
        <dbReference type="Proteomes" id="UP000666240"/>
    </source>
</evidence>
<dbReference type="InterPro" id="IPR021293">
    <property type="entry name" value="DUF2865"/>
</dbReference>
<accession>A0A8J7RPQ6</accession>
<comment type="caution">
    <text evidence="4">The sequence shown here is derived from an EMBL/GenBank/DDBJ whole genome shotgun (WGS) entry which is preliminary data.</text>
</comment>
<name>A0A8J7RPQ6_9HYPH</name>
<evidence type="ECO:0000313" key="4">
    <source>
        <dbReference type="EMBL" id="MBP0439749.1"/>
    </source>
</evidence>
<feature type="compositionally biased region" description="Basic and acidic residues" evidence="2">
    <location>
        <begin position="331"/>
        <end position="343"/>
    </location>
</feature>
<dbReference type="RefSeq" id="WP_209335779.1">
    <property type="nucleotide sequence ID" value="NZ_JAGIYY010000004.1"/>
</dbReference>
<feature type="signal peptide" evidence="3">
    <location>
        <begin position="1"/>
        <end position="30"/>
    </location>
</feature>
<feature type="region of interest" description="Disordered" evidence="2">
    <location>
        <begin position="261"/>
        <end position="369"/>
    </location>
</feature>
<evidence type="ECO:0000256" key="3">
    <source>
        <dbReference type="SAM" id="SignalP"/>
    </source>
</evidence>
<sequence>MMHRSWSWRGAGAAALVLAALASSPSAAQAASSQLCRQLEADLVAANRGAGATNQIRRYDRALDSQERQIAIAEADWQQMGCGYRPRDGADDLCLSIEDSLDRMHENLNQLSRERAQLDGGGNARADRRRIQREIDEAGCREQAALPQEAAVPQPAPAAPSSQKLRTMCVRTCDGYFFPLSYGVTKEEFGRDARSCQASCPSTEMRLYYHSVPDQEASAMVSADGDQPYSALPTANLYRNENSSAPGSCGCAPATGSGAITAVAPPHPAPSAIQPETQTTSPSFQVLPDDSLPRGNQTAAVPAPKAEPTVIAPPPKEETAPQALPPPPEPPKPRTMSDAERNVRVVGPTFLPDREEAIDLRAPGRKTDP</sequence>
<protein>
    <submittedName>
        <fullName evidence="4">DUF2865 domain-containing protein</fullName>
    </submittedName>
</protein>
<feature type="coiled-coil region" evidence="1">
    <location>
        <begin position="56"/>
        <end position="114"/>
    </location>
</feature>
<reference evidence="4" key="1">
    <citation type="submission" date="2021-03" db="EMBL/GenBank/DDBJ databases">
        <title>Genome sequencing and assembly of Tianweitania sediminis.</title>
        <authorList>
            <person name="Chhetri G."/>
        </authorList>
    </citation>
    <scope>NUCLEOTIDE SEQUENCE</scope>
    <source>
        <strain evidence="4">Z8</strain>
    </source>
</reference>
<evidence type="ECO:0000256" key="2">
    <source>
        <dbReference type="SAM" id="MobiDB-lite"/>
    </source>
</evidence>
<dbReference type="AlphaFoldDB" id="A0A8J7RPQ6"/>
<keyword evidence="5" id="KW-1185">Reference proteome</keyword>
<feature type="chain" id="PRO_5035279291" evidence="3">
    <location>
        <begin position="31"/>
        <end position="369"/>
    </location>
</feature>
<dbReference type="EMBL" id="JAGIYY010000004">
    <property type="protein sequence ID" value="MBP0439749.1"/>
    <property type="molecule type" value="Genomic_DNA"/>
</dbReference>
<proteinExistence type="predicted"/>
<feature type="compositionally biased region" description="Polar residues" evidence="2">
    <location>
        <begin position="274"/>
        <end position="284"/>
    </location>
</feature>
<organism evidence="4 5">
    <name type="scientific">Tianweitania sediminis</name>
    <dbReference type="NCBI Taxonomy" id="1502156"/>
    <lineage>
        <taxon>Bacteria</taxon>
        <taxon>Pseudomonadati</taxon>
        <taxon>Pseudomonadota</taxon>
        <taxon>Alphaproteobacteria</taxon>
        <taxon>Hyphomicrobiales</taxon>
        <taxon>Phyllobacteriaceae</taxon>
        <taxon>Tianweitania</taxon>
    </lineage>
</organism>
<dbReference type="Pfam" id="PF11064">
    <property type="entry name" value="DUF2865"/>
    <property type="match status" value="1"/>
</dbReference>
<keyword evidence="1" id="KW-0175">Coiled coil</keyword>